<feature type="non-terminal residue" evidence="1">
    <location>
        <position position="80"/>
    </location>
</feature>
<proteinExistence type="predicted"/>
<dbReference type="EMBL" id="HACG01000013">
    <property type="protein sequence ID" value="CEK46878.1"/>
    <property type="molecule type" value="Transcribed_RNA"/>
</dbReference>
<protein>
    <submittedName>
        <fullName evidence="1">Uncharacterized protein</fullName>
    </submittedName>
</protein>
<sequence>DSRLNSLLICHHKVCNLAGTGLYTLRLGADMHNGHNVRSGIWSSRTLVDTIHPVLSAYSYQKLCQSHHRYAGNPEASTRK</sequence>
<reference evidence="1" key="1">
    <citation type="submission" date="2014-12" db="EMBL/GenBank/DDBJ databases">
        <title>Insight into the proteome of Arion vulgaris.</title>
        <authorList>
            <person name="Aradska J."/>
            <person name="Bulat T."/>
            <person name="Smidak R."/>
            <person name="Sarate P."/>
            <person name="Gangsoo J."/>
            <person name="Sialana F."/>
            <person name="Bilban M."/>
            <person name="Lubec G."/>
        </authorList>
    </citation>
    <scope>NUCLEOTIDE SEQUENCE</scope>
    <source>
        <tissue evidence="1">Skin</tissue>
    </source>
</reference>
<dbReference type="AlphaFoldDB" id="A0A0B6XSN6"/>
<organism evidence="1">
    <name type="scientific">Arion vulgaris</name>
    <dbReference type="NCBI Taxonomy" id="1028688"/>
    <lineage>
        <taxon>Eukaryota</taxon>
        <taxon>Metazoa</taxon>
        <taxon>Spiralia</taxon>
        <taxon>Lophotrochozoa</taxon>
        <taxon>Mollusca</taxon>
        <taxon>Gastropoda</taxon>
        <taxon>Heterobranchia</taxon>
        <taxon>Euthyneura</taxon>
        <taxon>Panpulmonata</taxon>
        <taxon>Eupulmonata</taxon>
        <taxon>Stylommatophora</taxon>
        <taxon>Helicina</taxon>
        <taxon>Arionoidea</taxon>
        <taxon>Arionidae</taxon>
        <taxon>Arion</taxon>
    </lineage>
</organism>
<name>A0A0B6XSN6_9EUPU</name>
<feature type="non-terminal residue" evidence="1">
    <location>
        <position position="1"/>
    </location>
</feature>
<evidence type="ECO:0000313" key="1">
    <source>
        <dbReference type="EMBL" id="CEK46878.1"/>
    </source>
</evidence>
<accession>A0A0B6XSN6</accession>
<gene>
    <name evidence="1" type="primary">ORF29</name>
</gene>